<keyword evidence="2" id="KW-0813">Transport</keyword>
<evidence type="ECO:0000256" key="4">
    <source>
        <dbReference type="ARBA" id="ARBA00022989"/>
    </source>
</evidence>
<feature type="transmembrane region" description="Helical" evidence="6">
    <location>
        <begin position="94"/>
        <end position="114"/>
    </location>
</feature>
<dbReference type="PANTHER" id="PTHR12778">
    <property type="entry name" value="SOLUTE CARRIER FAMILY 33 ACETYL-COA TRANSPORTER -RELATED"/>
    <property type="match status" value="1"/>
</dbReference>
<accession>A0AA48KFD9</accession>
<feature type="transmembrane region" description="Helical" evidence="6">
    <location>
        <begin position="367"/>
        <end position="385"/>
    </location>
</feature>
<feature type="transmembrane region" description="Helical" evidence="6">
    <location>
        <begin position="302"/>
        <end position="328"/>
    </location>
</feature>
<dbReference type="Proteomes" id="UP001228113">
    <property type="component" value="Chromosome"/>
</dbReference>
<evidence type="ECO:0000256" key="2">
    <source>
        <dbReference type="ARBA" id="ARBA00022448"/>
    </source>
</evidence>
<evidence type="ECO:0000256" key="3">
    <source>
        <dbReference type="ARBA" id="ARBA00022692"/>
    </source>
</evidence>
<feature type="transmembrane region" description="Helical" evidence="6">
    <location>
        <begin position="161"/>
        <end position="181"/>
    </location>
</feature>
<evidence type="ECO:0000313" key="8">
    <source>
        <dbReference type="Proteomes" id="UP001228113"/>
    </source>
</evidence>
<feature type="transmembrane region" description="Helical" evidence="6">
    <location>
        <begin position="6"/>
        <end position="26"/>
    </location>
</feature>
<keyword evidence="4 6" id="KW-1133">Transmembrane helix</keyword>
<gene>
    <name evidence="7" type="primary">ampG</name>
    <name evidence="7" type="ORF">METESE_13160</name>
</gene>
<keyword evidence="5 6" id="KW-0472">Membrane</keyword>
<dbReference type="GO" id="GO:0016020">
    <property type="term" value="C:membrane"/>
    <property type="evidence" value="ECO:0007669"/>
    <property type="project" value="UniProtKB-SubCell"/>
</dbReference>
<name>A0AA48KFD9_9BACT</name>
<proteinExistence type="predicted"/>
<comment type="subcellular location">
    <subcellularLocation>
        <location evidence="1">Membrane</location>
        <topology evidence="1">Multi-pass membrane protein</topology>
    </subcellularLocation>
</comment>
<evidence type="ECO:0000313" key="7">
    <source>
        <dbReference type="EMBL" id="BDU76358.1"/>
    </source>
</evidence>
<feature type="transmembrane region" description="Helical" evidence="6">
    <location>
        <begin position="134"/>
        <end position="154"/>
    </location>
</feature>
<dbReference type="InterPro" id="IPR011701">
    <property type="entry name" value="MFS"/>
</dbReference>
<feature type="transmembrane region" description="Helical" evidence="6">
    <location>
        <begin position="38"/>
        <end position="56"/>
    </location>
</feature>
<evidence type="ECO:0000256" key="1">
    <source>
        <dbReference type="ARBA" id="ARBA00004141"/>
    </source>
</evidence>
<feature type="transmembrane region" description="Helical" evidence="6">
    <location>
        <begin position="277"/>
        <end position="296"/>
    </location>
</feature>
<feature type="transmembrane region" description="Helical" evidence="6">
    <location>
        <begin position="68"/>
        <end position="87"/>
    </location>
</feature>
<keyword evidence="8" id="KW-1185">Reference proteome</keyword>
<feature type="transmembrane region" description="Helical" evidence="6">
    <location>
        <begin position="340"/>
        <end position="361"/>
    </location>
</feature>
<sequence>MVTVALMGFASGLPLFLTGFTLKAWLTDAGLDLKAIGLFGLIVQPYALKFLWAPVLDRFLPPFLGRRRGWMVITQAALALLLAAMAASDPRAGAGRIALLGFLVAFASASQDIVVDAWRREAFAGPDLGLANAVHIGAYRVAMLVSGAGALILAEKTGWRATYLAMAGLMAAGSLGSFLAWSTDGSVQPPRTLREAVVEPLRQLLGRPAIGEVLAFCLLYKIGDQLADAMTAPFLLRGMGFTKLQIGATTKTVGMVCIILGGILGGLLMKKLSLKRALLVFGLLQAGSVLAFWALSRLGPRLAVLTGALALENLSFGMGTAAFATFIMLLCDRRFTATQYALLSSLLAFARGYLTAPAGWFADKFGWSGYFLACALAAIPGLLLLSRFDRWGVEEERA</sequence>
<organism evidence="7 8">
    <name type="scientific">Mesoterricola sediminis</name>
    <dbReference type="NCBI Taxonomy" id="2927980"/>
    <lineage>
        <taxon>Bacteria</taxon>
        <taxon>Pseudomonadati</taxon>
        <taxon>Acidobacteriota</taxon>
        <taxon>Holophagae</taxon>
        <taxon>Holophagales</taxon>
        <taxon>Holophagaceae</taxon>
        <taxon>Mesoterricola</taxon>
    </lineage>
</organism>
<evidence type="ECO:0000256" key="6">
    <source>
        <dbReference type="SAM" id="Phobius"/>
    </source>
</evidence>
<dbReference type="SUPFAM" id="SSF103473">
    <property type="entry name" value="MFS general substrate transporter"/>
    <property type="match status" value="1"/>
</dbReference>
<dbReference type="AlphaFoldDB" id="A0AA48KFD9"/>
<protein>
    <submittedName>
        <fullName evidence="7">AmpG family muropeptide MFS transporter</fullName>
    </submittedName>
</protein>
<evidence type="ECO:0000256" key="5">
    <source>
        <dbReference type="ARBA" id="ARBA00023136"/>
    </source>
</evidence>
<dbReference type="NCBIfam" id="TIGR00901">
    <property type="entry name" value="2A0125"/>
    <property type="match status" value="1"/>
</dbReference>
<dbReference type="Gene3D" id="1.20.1250.20">
    <property type="entry name" value="MFS general substrate transporter like domains"/>
    <property type="match status" value="1"/>
</dbReference>
<keyword evidence="3 6" id="KW-0812">Transmembrane</keyword>
<feature type="transmembrane region" description="Helical" evidence="6">
    <location>
        <begin position="244"/>
        <end position="265"/>
    </location>
</feature>
<dbReference type="PANTHER" id="PTHR12778:SF10">
    <property type="entry name" value="MAJOR FACILITATOR SUPERFAMILY DOMAIN-CONTAINING PROTEIN 3"/>
    <property type="match status" value="1"/>
</dbReference>
<dbReference type="GO" id="GO:0022857">
    <property type="term" value="F:transmembrane transporter activity"/>
    <property type="evidence" value="ECO:0007669"/>
    <property type="project" value="InterPro"/>
</dbReference>
<dbReference type="InterPro" id="IPR036259">
    <property type="entry name" value="MFS_trans_sf"/>
</dbReference>
<reference evidence="7" key="1">
    <citation type="journal article" date="2023" name="Int. J. Syst. Evol. Microbiol.">
        <title>Mesoterricola silvestris gen. nov., sp. nov., Mesoterricola sediminis sp. nov., Geothrix oryzae sp. nov., Geothrix edaphica sp. nov., Geothrix rubra sp. nov., and Geothrix limicola sp. nov., six novel members of Acidobacteriota isolated from soils.</title>
        <authorList>
            <person name="Itoh H."/>
            <person name="Sugisawa Y."/>
            <person name="Mise K."/>
            <person name="Xu Z."/>
            <person name="Kuniyasu M."/>
            <person name="Ushijima N."/>
            <person name="Kawano K."/>
            <person name="Kobayashi E."/>
            <person name="Shiratori Y."/>
            <person name="Masuda Y."/>
            <person name="Senoo K."/>
        </authorList>
    </citation>
    <scope>NUCLEOTIDE SEQUENCE</scope>
    <source>
        <strain evidence="7">W786</strain>
    </source>
</reference>
<dbReference type="Pfam" id="PF07690">
    <property type="entry name" value="MFS_1"/>
    <property type="match status" value="1"/>
</dbReference>
<dbReference type="KEGG" id="msea:METESE_13160"/>
<dbReference type="EMBL" id="AP027081">
    <property type="protein sequence ID" value="BDU76358.1"/>
    <property type="molecule type" value="Genomic_DNA"/>
</dbReference>
<dbReference type="InterPro" id="IPR004752">
    <property type="entry name" value="AmpG_permease/AT-1"/>
</dbReference>